<evidence type="ECO:0000313" key="2">
    <source>
        <dbReference type="Proteomes" id="UP000620559"/>
    </source>
</evidence>
<proteinExistence type="predicted"/>
<organism evidence="1 2">
    <name type="scientific">Plectonema cf. radiosum LEGE 06105</name>
    <dbReference type="NCBI Taxonomy" id="945769"/>
    <lineage>
        <taxon>Bacteria</taxon>
        <taxon>Bacillati</taxon>
        <taxon>Cyanobacteriota</taxon>
        <taxon>Cyanophyceae</taxon>
        <taxon>Oscillatoriophycideae</taxon>
        <taxon>Oscillatoriales</taxon>
        <taxon>Microcoleaceae</taxon>
        <taxon>Plectonema</taxon>
    </lineage>
</organism>
<dbReference type="Pfam" id="PF04255">
    <property type="entry name" value="DUF433"/>
    <property type="match status" value="1"/>
</dbReference>
<dbReference type="InterPro" id="IPR009057">
    <property type="entry name" value="Homeodomain-like_sf"/>
</dbReference>
<dbReference type="Gene3D" id="1.10.10.10">
    <property type="entry name" value="Winged helix-like DNA-binding domain superfamily/Winged helix DNA-binding domain"/>
    <property type="match status" value="1"/>
</dbReference>
<reference evidence="1" key="1">
    <citation type="submission" date="2020-10" db="EMBL/GenBank/DDBJ databases">
        <authorList>
            <person name="Castelo-Branco R."/>
            <person name="Eusebio N."/>
            <person name="Adriana R."/>
            <person name="Vieira A."/>
            <person name="Brugerolle De Fraissinette N."/>
            <person name="Rezende De Castro R."/>
            <person name="Schneider M.P."/>
            <person name="Vasconcelos V."/>
            <person name="Leao P.N."/>
        </authorList>
    </citation>
    <scope>NUCLEOTIDE SEQUENCE</scope>
    <source>
        <strain evidence="1">LEGE 06105</strain>
    </source>
</reference>
<dbReference type="PANTHER" id="PTHR34849:SF1">
    <property type="entry name" value="SLR0770 PROTEIN"/>
    <property type="match status" value="1"/>
</dbReference>
<dbReference type="InterPro" id="IPR036388">
    <property type="entry name" value="WH-like_DNA-bd_sf"/>
</dbReference>
<dbReference type="Proteomes" id="UP000620559">
    <property type="component" value="Unassembled WGS sequence"/>
</dbReference>
<dbReference type="PANTHER" id="PTHR34849">
    <property type="entry name" value="SSL5025 PROTEIN"/>
    <property type="match status" value="1"/>
</dbReference>
<gene>
    <name evidence="1" type="ORF">IQ247_28295</name>
</gene>
<dbReference type="EMBL" id="JADEWL010000175">
    <property type="protein sequence ID" value="MBE9216514.1"/>
    <property type="molecule type" value="Genomic_DNA"/>
</dbReference>
<dbReference type="RefSeq" id="WP_193925118.1">
    <property type="nucleotide sequence ID" value="NZ_JADEWL010000175.1"/>
</dbReference>
<protein>
    <submittedName>
        <fullName evidence="1">DUF433 domain-containing protein</fullName>
    </submittedName>
</protein>
<accession>A0A8J7FDE3</accession>
<keyword evidence="2" id="KW-1185">Reference proteome</keyword>
<name>A0A8J7FDE3_9CYAN</name>
<dbReference type="InterPro" id="IPR007367">
    <property type="entry name" value="DUF433"/>
</dbReference>
<sequence length="106" mass="12232">MVKTPIIAEHIEITPGICGGKPRIAGHRIRVQDIVIYHERKRMSPDEIIYHYPNITLSDVYAALAFYHDNLDQIRQEIEEEEVYIRQIKSQTSSVLQAKLNATNES</sequence>
<dbReference type="AlphaFoldDB" id="A0A8J7FDE3"/>
<comment type="caution">
    <text evidence="1">The sequence shown here is derived from an EMBL/GenBank/DDBJ whole genome shotgun (WGS) entry which is preliminary data.</text>
</comment>
<evidence type="ECO:0000313" key="1">
    <source>
        <dbReference type="EMBL" id="MBE9216514.1"/>
    </source>
</evidence>
<dbReference type="SUPFAM" id="SSF46689">
    <property type="entry name" value="Homeodomain-like"/>
    <property type="match status" value="1"/>
</dbReference>